<accession>A0A9X7VVF5</accession>
<reference evidence="1 2" key="1">
    <citation type="submission" date="2021-02" db="EMBL/GenBank/DDBJ databases">
        <title>Alicyclobacillus curvatus sp. nov. and Alicyclobacillus mengziensis sp. nov., two acidophilic bacteria isolated from acid mine drainage.</title>
        <authorList>
            <person name="Huang Y."/>
        </authorList>
    </citation>
    <scope>NUCLEOTIDE SEQUENCE [LARGE SCALE GENOMIC DNA]</scope>
    <source>
        <strain evidence="1 2">S30H14</strain>
    </source>
</reference>
<protein>
    <submittedName>
        <fullName evidence="1">Uncharacterized protein</fullName>
    </submittedName>
</protein>
<proteinExistence type="predicted"/>
<evidence type="ECO:0000313" key="2">
    <source>
        <dbReference type="Proteomes" id="UP000663505"/>
    </source>
</evidence>
<dbReference type="AlphaFoldDB" id="A0A9X7VVF5"/>
<evidence type="ECO:0000313" key="1">
    <source>
        <dbReference type="EMBL" id="QSO45652.1"/>
    </source>
</evidence>
<dbReference type="KEGG" id="afx:JZ786_13910"/>
<keyword evidence="2" id="KW-1185">Reference proteome</keyword>
<dbReference type="EMBL" id="CP071182">
    <property type="protein sequence ID" value="QSO45652.1"/>
    <property type="molecule type" value="Genomic_DNA"/>
</dbReference>
<organism evidence="1 2">
    <name type="scientific">Alicyclobacillus mengziensis</name>
    <dbReference type="NCBI Taxonomy" id="2931921"/>
    <lineage>
        <taxon>Bacteria</taxon>
        <taxon>Bacillati</taxon>
        <taxon>Bacillota</taxon>
        <taxon>Bacilli</taxon>
        <taxon>Bacillales</taxon>
        <taxon>Alicyclobacillaceae</taxon>
        <taxon>Alicyclobacillus</taxon>
    </lineage>
</organism>
<dbReference type="Proteomes" id="UP000663505">
    <property type="component" value="Chromosome"/>
</dbReference>
<dbReference type="RefSeq" id="WP_206655021.1">
    <property type="nucleotide sequence ID" value="NZ_CP071182.1"/>
</dbReference>
<name>A0A9X7VVF5_9BACL</name>
<gene>
    <name evidence="1" type="ORF">JZ786_13910</name>
</gene>
<sequence length="89" mass="9810">MNHPMAEAVRNMLKESFDGPANPKETWFTNNEVNSGILGALKVVSAAEASTLVHETTLAAHANHVRYNMSGTNELLKTGNYPEMDWHLS</sequence>